<dbReference type="PANTHER" id="PTHR31920:SF132">
    <property type="entry name" value="TF-B3 DOMAIN-CONTAINING PROTEIN"/>
    <property type="match status" value="1"/>
</dbReference>
<evidence type="ECO:0000313" key="8">
    <source>
        <dbReference type="Proteomes" id="UP000289738"/>
    </source>
</evidence>
<organism evidence="7 8">
    <name type="scientific">Arachis hypogaea</name>
    <name type="common">Peanut</name>
    <dbReference type="NCBI Taxonomy" id="3818"/>
    <lineage>
        <taxon>Eukaryota</taxon>
        <taxon>Viridiplantae</taxon>
        <taxon>Streptophyta</taxon>
        <taxon>Embryophyta</taxon>
        <taxon>Tracheophyta</taxon>
        <taxon>Spermatophyta</taxon>
        <taxon>Magnoliopsida</taxon>
        <taxon>eudicotyledons</taxon>
        <taxon>Gunneridae</taxon>
        <taxon>Pentapetalae</taxon>
        <taxon>rosids</taxon>
        <taxon>fabids</taxon>
        <taxon>Fabales</taxon>
        <taxon>Fabaceae</taxon>
        <taxon>Papilionoideae</taxon>
        <taxon>50 kb inversion clade</taxon>
        <taxon>dalbergioids sensu lato</taxon>
        <taxon>Dalbergieae</taxon>
        <taxon>Pterocarpus clade</taxon>
        <taxon>Arachis</taxon>
    </lineage>
</organism>
<evidence type="ECO:0000256" key="4">
    <source>
        <dbReference type="ARBA" id="ARBA00023163"/>
    </source>
</evidence>
<dbReference type="InterPro" id="IPR003340">
    <property type="entry name" value="B3_DNA-bd"/>
</dbReference>
<keyword evidence="4" id="KW-0804">Transcription</keyword>
<evidence type="ECO:0000259" key="6">
    <source>
        <dbReference type="PROSITE" id="PS50863"/>
    </source>
</evidence>
<reference evidence="7 8" key="1">
    <citation type="submission" date="2019-01" db="EMBL/GenBank/DDBJ databases">
        <title>Sequencing of cultivated peanut Arachis hypogaea provides insights into genome evolution and oil improvement.</title>
        <authorList>
            <person name="Chen X."/>
        </authorList>
    </citation>
    <scope>NUCLEOTIDE SEQUENCE [LARGE SCALE GENOMIC DNA]</scope>
    <source>
        <strain evidence="8">cv. Fuhuasheng</strain>
        <tissue evidence="7">Leaves</tissue>
    </source>
</reference>
<gene>
    <name evidence="7" type="ORF">Ahy_Scaffold1g107391</name>
</gene>
<feature type="domain" description="TF-B3" evidence="6">
    <location>
        <begin position="42"/>
        <end position="103"/>
    </location>
</feature>
<keyword evidence="2" id="KW-0805">Transcription regulation</keyword>
<evidence type="ECO:0000256" key="5">
    <source>
        <dbReference type="ARBA" id="ARBA00023242"/>
    </source>
</evidence>
<keyword evidence="3" id="KW-0238">DNA-binding</keyword>
<evidence type="ECO:0000256" key="2">
    <source>
        <dbReference type="ARBA" id="ARBA00023015"/>
    </source>
</evidence>
<dbReference type="GO" id="GO:0005634">
    <property type="term" value="C:nucleus"/>
    <property type="evidence" value="ECO:0007669"/>
    <property type="project" value="UniProtKB-SubCell"/>
</dbReference>
<dbReference type="PANTHER" id="PTHR31920">
    <property type="entry name" value="B3 DOMAIN-CONTAINING"/>
    <property type="match status" value="1"/>
</dbReference>
<dbReference type="PROSITE" id="PS50863">
    <property type="entry name" value="B3"/>
    <property type="match status" value="1"/>
</dbReference>
<keyword evidence="8" id="KW-1185">Reference proteome</keyword>
<keyword evidence="5" id="KW-0539">Nucleus</keyword>
<dbReference type="Gene3D" id="2.40.330.10">
    <property type="entry name" value="DNA-binding pseudobarrel domain"/>
    <property type="match status" value="2"/>
</dbReference>
<dbReference type="AlphaFoldDB" id="A0A444WVP6"/>
<sequence>MVRELAKGDVVRVIKAAGDPSRPMCLPLPIELLPKDSNHLYVTVADGSNHTYKIAFRPKGWKEITLGRGWQRFYREYKLQPSNILLFKHKGRDDFSVRIFQSPGVERSYATSGDEAVDVTPPKVRRNRTRAPEAPRRRTGCINVPRSAVAAEVEQTFRSQHPFFIMHITKRLLGTHFLPNVPHFGDDVRDGVMVTLRSGKISVRAVYSKYGGKRRRNCGAISQGWVGFLRKCNISVPKLAVFEISSTHPEVELLVQFLDFE</sequence>
<dbReference type="EMBL" id="SDMP01000021">
    <property type="protein sequence ID" value="RYQ81470.1"/>
    <property type="molecule type" value="Genomic_DNA"/>
</dbReference>
<evidence type="ECO:0000256" key="1">
    <source>
        <dbReference type="ARBA" id="ARBA00004123"/>
    </source>
</evidence>
<dbReference type="InterPro" id="IPR050655">
    <property type="entry name" value="Plant_B3_domain"/>
</dbReference>
<dbReference type="InterPro" id="IPR015300">
    <property type="entry name" value="DNA-bd_pseudobarrel_sf"/>
</dbReference>
<comment type="subcellular location">
    <subcellularLocation>
        <location evidence="1">Nucleus</location>
    </subcellularLocation>
</comment>
<dbReference type="GO" id="GO:0003677">
    <property type="term" value="F:DNA binding"/>
    <property type="evidence" value="ECO:0007669"/>
    <property type="project" value="UniProtKB-KW"/>
</dbReference>
<accession>A0A444WVP6</accession>
<dbReference type="SUPFAM" id="SSF101936">
    <property type="entry name" value="DNA-binding pseudobarrel domain"/>
    <property type="match status" value="1"/>
</dbReference>
<name>A0A444WVP6_ARAHY</name>
<proteinExistence type="predicted"/>
<dbReference type="Proteomes" id="UP000289738">
    <property type="component" value="Unassembled WGS sequence"/>
</dbReference>
<comment type="caution">
    <text evidence="7">The sequence shown here is derived from an EMBL/GenBank/DDBJ whole genome shotgun (WGS) entry which is preliminary data.</text>
</comment>
<evidence type="ECO:0000313" key="7">
    <source>
        <dbReference type="EMBL" id="RYQ81470.1"/>
    </source>
</evidence>
<protein>
    <recommendedName>
        <fullName evidence="6">TF-B3 domain-containing protein</fullName>
    </recommendedName>
</protein>
<evidence type="ECO:0000256" key="3">
    <source>
        <dbReference type="ARBA" id="ARBA00023125"/>
    </source>
</evidence>